<dbReference type="Proteomes" id="UP000278715">
    <property type="component" value="Chromosome"/>
</dbReference>
<keyword evidence="3 4" id="KW-0548">Nucleotidyltransferase</keyword>
<reference evidence="17 28" key="4">
    <citation type="journal article" date="2020" name="Nat. Commun.">
        <title>The structures of two archaeal type IV pili illuminate evolutionary relationships.</title>
        <authorList>
            <person name="Wang F."/>
            <person name="Baquero D.P."/>
            <person name="Su Z."/>
            <person name="Beltran L.C."/>
            <person name="Prangishvili D."/>
            <person name="Krupovic M."/>
            <person name="Egelman E.H."/>
        </authorList>
    </citation>
    <scope>NUCLEOTIDE SEQUENCE [LARGE SCALE GENOMIC DNA]</scope>
    <source>
        <strain evidence="17 28">POZ149</strain>
    </source>
</reference>
<evidence type="ECO:0000313" key="13">
    <source>
        <dbReference type="EMBL" id="AZF75905.1"/>
    </source>
</evidence>
<dbReference type="HAMAP" id="MF_00243">
    <property type="entry name" value="NMN_adenylyltr"/>
    <property type="match status" value="1"/>
</dbReference>
<evidence type="ECO:0000313" key="7">
    <source>
        <dbReference type="EMBL" id="AKA73572.1"/>
    </source>
</evidence>
<dbReference type="NCBIfam" id="TIGR00125">
    <property type="entry name" value="cyt_tran_rel"/>
    <property type="match status" value="1"/>
</dbReference>
<dbReference type="EMBL" id="CP050869">
    <property type="protein sequence ID" value="QPG51318.1"/>
    <property type="molecule type" value="Genomic_DNA"/>
</dbReference>
<keyword evidence="4" id="KW-0067">ATP-binding</keyword>
<evidence type="ECO:0000313" key="14">
    <source>
        <dbReference type="EMBL" id="AZF78514.1"/>
    </source>
</evidence>
<gene>
    <name evidence="17" type="ORF">HFC64_12765</name>
    <name evidence="9" type="ORF">SULA_1271</name>
    <name evidence="7" type="ORF">SULB_1272</name>
    <name evidence="8" type="ORF">SULC_1270</name>
    <name evidence="10" type="ORF">SULG_06290</name>
    <name evidence="11" type="ORF">SULH_06290</name>
    <name evidence="12" type="ORF">SULI_06290</name>
    <name evidence="13" type="ORF">SULM_06290</name>
    <name evidence="14" type="ORF">SULN_06290</name>
    <name evidence="15" type="ORF">SULO_06300</name>
    <name evidence="16" type="ORF">SULZ_06535</name>
</gene>
<dbReference type="EMBL" id="CP033239">
    <property type="protein sequence ID" value="AZF78514.1"/>
    <property type="molecule type" value="Genomic_DNA"/>
</dbReference>
<reference evidence="18 19" key="1">
    <citation type="journal article" date="2015" name="Genome Announc.">
        <title>Complete Genome Sequence of Sulfolobus solfataricus Strain 98/2 and Evolved Derivatives.</title>
        <authorList>
            <person name="McCarthy S."/>
            <person name="Gradnigo J."/>
            <person name="Johnson T."/>
            <person name="Payne S."/>
            <person name="Lipzen A."/>
            <person name="Martin J."/>
            <person name="Schackwitz W."/>
            <person name="Moriyama E."/>
            <person name="Blum P."/>
        </authorList>
    </citation>
    <scope>NUCLEOTIDE SEQUENCE [LARGE SCALE GENOMIC DNA]</scope>
    <source>
        <strain evidence="18">98/2 SULC</strain>
        <strain evidence="7">SARC-B</strain>
        <strain evidence="8">SARC-C</strain>
        <strain evidence="9 20">SULA</strain>
        <strain evidence="19">SULB</strain>
    </source>
</reference>
<dbReference type="Pfam" id="PF01467">
    <property type="entry name" value="CTP_transf_like"/>
    <property type="match status" value="1"/>
</dbReference>
<dbReference type="GO" id="GO:0005737">
    <property type="term" value="C:cytoplasm"/>
    <property type="evidence" value="ECO:0007669"/>
    <property type="project" value="UniProtKB-SubCell"/>
</dbReference>
<dbReference type="EMBL" id="CP033240">
    <property type="protein sequence ID" value="AZF81118.1"/>
    <property type="molecule type" value="Genomic_DNA"/>
</dbReference>
<keyword evidence="2 4" id="KW-0808">Transferase</keyword>
<dbReference type="RefSeq" id="WP_014511516.1">
    <property type="nucleotide sequence ID" value="NZ_CP011055.2"/>
</dbReference>
<dbReference type="Gene3D" id="3.40.50.620">
    <property type="entry name" value="HUPs"/>
    <property type="match status" value="1"/>
</dbReference>
<dbReference type="OMA" id="NSVWVSH"/>
<dbReference type="PATRIC" id="fig|2287.6.peg.1325"/>
<dbReference type="Proteomes" id="UP000267993">
    <property type="component" value="Chromosome"/>
</dbReference>
<organism evidence="8 18">
    <name type="scientific">Saccharolobus solfataricus</name>
    <name type="common">Sulfolobus solfataricus</name>
    <dbReference type="NCBI Taxonomy" id="2287"/>
    <lineage>
        <taxon>Archaea</taxon>
        <taxon>Thermoproteota</taxon>
        <taxon>Thermoprotei</taxon>
        <taxon>Sulfolobales</taxon>
        <taxon>Sulfolobaceae</taxon>
        <taxon>Saccharolobus</taxon>
    </lineage>
</organism>
<dbReference type="GeneID" id="44129224"/>
<dbReference type="NCBIfam" id="NF002243">
    <property type="entry name" value="PRK01153.1"/>
    <property type="match status" value="1"/>
</dbReference>
<dbReference type="EC" id="2.7.7.1" evidence="4 5"/>
<proteinExistence type="inferred from homology"/>
<dbReference type="Proteomes" id="UP000273194">
    <property type="component" value="Chromosome"/>
</dbReference>
<accession>A0A0E3K8R1</accession>
<dbReference type="UniPathway" id="UPA00253">
    <property type="reaction ID" value="UER00600"/>
</dbReference>
<dbReference type="GeneID" id="1455404"/>
<dbReference type="KEGG" id="ssol:SULB_1272"/>
<evidence type="ECO:0000313" key="26">
    <source>
        <dbReference type="Proteomes" id="UP000278715"/>
    </source>
</evidence>
<dbReference type="SUPFAM" id="SSF52374">
    <property type="entry name" value="Nucleotidylyl transferase"/>
    <property type="match status" value="1"/>
</dbReference>
<dbReference type="KEGG" id="ssof:SULC_1270"/>
<dbReference type="EMBL" id="CP011056">
    <property type="protein sequence ID" value="AKA76270.1"/>
    <property type="molecule type" value="Genomic_DNA"/>
</dbReference>
<dbReference type="KEGG" id="ssoa:SULA_1271"/>
<reference evidence="8" key="3">
    <citation type="submission" date="2018-10" db="EMBL/GenBank/DDBJ databases">
        <authorList>
            <person name="McCarthy S."/>
            <person name="Gradnigo J."/>
            <person name="Johnson T."/>
            <person name="Payne S."/>
            <person name="Lipzen A."/>
            <person name="Schackwitz W."/>
            <person name="Martin J."/>
            <person name="Moriyama E."/>
            <person name="Blum P."/>
        </authorList>
    </citation>
    <scope>NUCLEOTIDE SEQUENCE</scope>
    <source>
        <strain evidence="7">SARC-B</strain>
        <strain evidence="8">SARC-C</strain>
        <strain evidence="9">SULA</strain>
    </source>
</reference>
<protein>
    <recommendedName>
        <fullName evidence="4 5">Nicotinamide-nucleotide adenylyltransferase</fullName>
        <ecNumber evidence="4 5">2.7.7.1</ecNumber>
    </recommendedName>
    <alternativeName>
        <fullName evidence="4">NAD(+) diphosphorylase</fullName>
    </alternativeName>
    <alternativeName>
        <fullName evidence="4">NAD(+) pyrophosphorylase</fullName>
    </alternativeName>
    <alternativeName>
        <fullName evidence="4">NMN adenylyltransferase</fullName>
    </alternativeName>
</protein>
<evidence type="ECO:0000313" key="20">
    <source>
        <dbReference type="Proteomes" id="UP000033106"/>
    </source>
</evidence>
<evidence type="ECO:0000313" key="9">
    <source>
        <dbReference type="EMBL" id="AKA78962.1"/>
    </source>
</evidence>
<evidence type="ECO:0000313" key="15">
    <source>
        <dbReference type="EMBL" id="AZF81118.1"/>
    </source>
</evidence>
<feature type="domain" description="Cytidyltransferase-like" evidence="6">
    <location>
        <begin position="5"/>
        <end position="135"/>
    </location>
</feature>
<sequence>MSRGLYPGRFQPFHLGHLNVIKWSLERVDELIILVGSSQESHTVTNPFTAGERVEMIRNSLKDVGMDLSRIYIIPMPDILMNNIWAHYVSTYTPKFEVVFARNPLVVRIFKEAGYKVEIPPAFNREKYNSTYIRRLIILNDNWSELVPKPVYKYILEIKGDQRLREIVGTDK</sequence>
<dbReference type="PANTHER" id="PTHR21342">
    <property type="entry name" value="PHOSPHOPANTETHEINE ADENYLYLTRANSFERASE"/>
    <property type="match status" value="1"/>
</dbReference>
<dbReference type="OrthoDB" id="264480at2157"/>
<evidence type="ECO:0000313" key="12">
    <source>
        <dbReference type="EMBL" id="AZF73280.1"/>
    </source>
</evidence>
<keyword evidence="4" id="KW-0963">Cytoplasm</keyword>
<dbReference type="EMBL" id="CP033238">
    <property type="protein sequence ID" value="AZF75905.1"/>
    <property type="molecule type" value="Genomic_DNA"/>
</dbReference>
<dbReference type="Proteomes" id="UP000033106">
    <property type="component" value="Chromosome"/>
</dbReference>
<comment type="catalytic activity">
    <reaction evidence="4">
        <text>beta-nicotinamide D-ribonucleotide + ATP + H(+) = diphosphate + NAD(+)</text>
        <dbReference type="Rhea" id="RHEA:21360"/>
        <dbReference type="ChEBI" id="CHEBI:14649"/>
        <dbReference type="ChEBI" id="CHEBI:15378"/>
        <dbReference type="ChEBI" id="CHEBI:30616"/>
        <dbReference type="ChEBI" id="CHEBI:33019"/>
        <dbReference type="ChEBI" id="CHEBI:57540"/>
        <dbReference type="EC" id="2.7.7.1"/>
    </reaction>
</comment>
<evidence type="ECO:0000313" key="21">
    <source>
        <dbReference type="Proteomes" id="UP000267993"/>
    </source>
</evidence>
<dbReference type="Proteomes" id="UP000282269">
    <property type="component" value="Chromosome"/>
</dbReference>
<dbReference type="EMBL" id="CP033237">
    <property type="protein sequence ID" value="AZF73280.1"/>
    <property type="molecule type" value="Genomic_DNA"/>
</dbReference>
<comment type="subcellular location">
    <subcellularLocation>
        <location evidence="4">Cytoplasm</location>
    </subcellularLocation>
</comment>
<dbReference type="InterPro" id="IPR006418">
    <property type="entry name" value="NMN_Atrans_arc"/>
</dbReference>
<dbReference type="EMBL" id="CP011055">
    <property type="protein sequence ID" value="AKA73572.1"/>
    <property type="molecule type" value="Genomic_DNA"/>
</dbReference>
<dbReference type="PANTHER" id="PTHR21342:SF0">
    <property type="entry name" value="BIFUNCTIONAL NMN ADENYLYLTRANSFERASE_NUDIX HYDROLASE"/>
    <property type="match status" value="1"/>
</dbReference>
<dbReference type="Proteomes" id="UP000273443">
    <property type="component" value="Chromosome"/>
</dbReference>
<dbReference type="AlphaFoldDB" id="A0A0E3K8R1"/>
<dbReference type="NCBIfam" id="TIGR01527">
    <property type="entry name" value="arch_NMN_Atrans"/>
    <property type="match status" value="1"/>
</dbReference>
<evidence type="ECO:0000256" key="1">
    <source>
        <dbReference type="ARBA" id="ARBA00010124"/>
    </source>
</evidence>
<dbReference type="CDD" id="cd02166">
    <property type="entry name" value="NMNAT_Archaea"/>
    <property type="match status" value="1"/>
</dbReference>
<dbReference type="Proteomes" id="UP000275843">
    <property type="component" value="Chromosome"/>
</dbReference>
<evidence type="ECO:0000256" key="5">
    <source>
        <dbReference type="NCBIfam" id="TIGR01527"/>
    </source>
</evidence>
<keyword evidence="4" id="KW-0662">Pyridine nucleotide biosynthesis</keyword>
<dbReference type="Proteomes" id="UP000269431">
    <property type="component" value="Chromosome"/>
</dbReference>
<evidence type="ECO:0000313" key="19">
    <source>
        <dbReference type="Proteomes" id="UP000033085"/>
    </source>
</evidence>
<evidence type="ECO:0000313" key="28">
    <source>
        <dbReference type="Proteomes" id="UP000594632"/>
    </source>
</evidence>
<dbReference type="EMBL" id="CP011057">
    <property type="protein sequence ID" value="AKA78962.1"/>
    <property type="molecule type" value="Genomic_DNA"/>
</dbReference>
<dbReference type="Proteomes" id="UP000033085">
    <property type="component" value="Chromosome"/>
</dbReference>
<evidence type="ECO:0000313" key="11">
    <source>
        <dbReference type="EMBL" id="AZF70660.1"/>
    </source>
</evidence>
<dbReference type="GO" id="GO:0009435">
    <property type="term" value="P:NAD+ biosynthetic process"/>
    <property type="evidence" value="ECO:0007669"/>
    <property type="project" value="UniProtKB-UniRule"/>
</dbReference>
<dbReference type="SMR" id="A0A0E3K8R1"/>
<evidence type="ECO:0000313" key="8">
    <source>
        <dbReference type="EMBL" id="AKA76270.1"/>
    </source>
</evidence>
<evidence type="ECO:0000313" key="18">
    <source>
        <dbReference type="Proteomes" id="UP000033057"/>
    </source>
</evidence>
<dbReference type="InterPro" id="IPR004821">
    <property type="entry name" value="Cyt_trans-like"/>
</dbReference>
<dbReference type="EMBL" id="CP033235">
    <property type="protein sequence ID" value="AZF68040.1"/>
    <property type="molecule type" value="Genomic_DNA"/>
</dbReference>
<evidence type="ECO:0000256" key="3">
    <source>
        <dbReference type="ARBA" id="ARBA00022695"/>
    </source>
</evidence>
<evidence type="ECO:0000313" key="22">
    <source>
        <dbReference type="Proteomes" id="UP000269431"/>
    </source>
</evidence>
<reference evidence="21 22" key="2">
    <citation type="journal article" date="2018" name="Proc. Natl. Acad. Sci. U.S.A.">
        <title>Nonmutational mechanism of inheritance in the Archaeon Sulfolobus solfataricus.</title>
        <authorList>
            <person name="Payne S."/>
            <person name="McCarthy S."/>
            <person name="Johnson T."/>
            <person name="North E."/>
            <person name="Blum P."/>
        </authorList>
    </citation>
    <scope>NUCLEOTIDE SEQUENCE [LARGE SCALE GENOMIC DNA]</scope>
    <source>
        <strain evidence="11 21">SARC-H</strain>
        <strain evidence="12 25">SARC-I</strain>
        <strain evidence="14 26">SARC-N</strain>
        <strain evidence="15 27">SARC-O</strain>
        <strain evidence="16 22">SUL120</strain>
        <strain evidence="10 23">SULG</strain>
        <strain evidence="13 24">SULM</strain>
    </source>
</reference>
<name>A0A0E3K8R1_SACSO</name>
<evidence type="ECO:0000256" key="2">
    <source>
        <dbReference type="ARBA" id="ARBA00022679"/>
    </source>
</evidence>
<evidence type="ECO:0000313" key="17">
    <source>
        <dbReference type="EMBL" id="QPG51318.1"/>
    </source>
</evidence>
<dbReference type="GO" id="GO:0000309">
    <property type="term" value="F:nicotinamide-nucleotide adenylyltransferase activity"/>
    <property type="evidence" value="ECO:0007669"/>
    <property type="project" value="UniProtKB-UniRule"/>
</dbReference>
<evidence type="ECO:0000313" key="10">
    <source>
        <dbReference type="EMBL" id="AZF68040.1"/>
    </source>
</evidence>
<evidence type="ECO:0000313" key="25">
    <source>
        <dbReference type="Proteomes" id="UP000275843"/>
    </source>
</evidence>
<comment type="pathway">
    <text evidence="4">Cofactor biosynthesis; NAD(+) biosynthesis; NAD(+) from nicotinamide D-ribonucleotide: step 1/1.</text>
</comment>
<dbReference type="EMBL" id="CP033236">
    <property type="protein sequence ID" value="AZF70660.1"/>
    <property type="molecule type" value="Genomic_DNA"/>
</dbReference>
<evidence type="ECO:0000313" key="24">
    <source>
        <dbReference type="Proteomes" id="UP000273443"/>
    </source>
</evidence>
<evidence type="ECO:0000313" key="27">
    <source>
        <dbReference type="Proteomes" id="UP000282269"/>
    </source>
</evidence>
<keyword evidence="4" id="KW-0547">Nucleotide-binding</keyword>
<dbReference type="EMBL" id="CP033241">
    <property type="protein sequence ID" value="AZF83757.1"/>
    <property type="molecule type" value="Genomic_DNA"/>
</dbReference>
<evidence type="ECO:0000259" key="6">
    <source>
        <dbReference type="Pfam" id="PF01467"/>
    </source>
</evidence>
<evidence type="ECO:0000313" key="23">
    <source>
        <dbReference type="Proteomes" id="UP000273194"/>
    </source>
</evidence>
<dbReference type="Proteomes" id="UP000594632">
    <property type="component" value="Chromosome"/>
</dbReference>
<dbReference type="GO" id="GO:0005524">
    <property type="term" value="F:ATP binding"/>
    <property type="evidence" value="ECO:0007669"/>
    <property type="project" value="UniProtKB-KW"/>
</dbReference>
<dbReference type="Proteomes" id="UP000033057">
    <property type="component" value="Chromosome"/>
</dbReference>
<evidence type="ECO:0000313" key="16">
    <source>
        <dbReference type="EMBL" id="AZF83757.1"/>
    </source>
</evidence>
<comment type="similarity">
    <text evidence="1 4">Belongs to the archaeal NMN adenylyltransferase family.</text>
</comment>
<keyword evidence="4" id="KW-0520">NAD</keyword>
<dbReference type="InterPro" id="IPR014729">
    <property type="entry name" value="Rossmann-like_a/b/a_fold"/>
</dbReference>
<evidence type="ECO:0000256" key="4">
    <source>
        <dbReference type="HAMAP-Rule" id="MF_00243"/>
    </source>
</evidence>